<gene>
    <name evidence="2" type="ORF">J4Q44_G00113110</name>
</gene>
<reference evidence="2 3" key="1">
    <citation type="submission" date="2021-04" db="EMBL/GenBank/DDBJ databases">
        <authorList>
            <person name="De Guttry C."/>
            <person name="Zahm M."/>
            <person name="Klopp C."/>
            <person name="Cabau C."/>
            <person name="Louis A."/>
            <person name="Berthelot C."/>
            <person name="Parey E."/>
            <person name="Roest Crollius H."/>
            <person name="Montfort J."/>
            <person name="Robinson-Rechavi M."/>
            <person name="Bucao C."/>
            <person name="Bouchez O."/>
            <person name="Gislard M."/>
            <person name="Lluch J."/>
            <person name="Milhes M."/>
            <person name="Lampietro C."/>
            <person name="Lopez Roques C."/>
            <person name="Donnadieu C."/>
            <person name="Braasch I."/>
            <person name="Desvignes T."/>
            <person name="Postlethwait J."/>
            <person name="Bobe J."/>
            <person name="Wedekind C."/>
            <person name="Guiguen Y."/>
        </authorList>
    </citation>
    <scope>NUCLEOTIDE SEQUENCE [LARGE SCALE GENOMIC DNA]</scope>
    <source>
        <strain evidence="2">Cs_M1</strain>
        <tissue evidence="2">Blood</tissue>
    </source>
</reference>
<comment type="caution">
    <text evidence="2">The sequence shown here is derived from an EMBL/GenBank/DDBJ whole genome shotgun (WGS) entry which is preliminary data.</text>
</comment>
<feature type="compositionally biased region" description="Basic and acidic residues" evidence="1">
    <location>
        <begin position="1"/>
        <end position="16"/>
    </location>
</feature>
<evidence type="ECO:0000256" key="1">
    <source>
        <dbReference type="SAM" id="MobiDB-lite"/>
    </source>
</evidence>
<protein>
    <submittedName>
        <fullName evidence="2">Uncharacterized protein</fullName>
    </submittedName>
</protein>
<accession>A0AAN8QVF1</accession>
<dbReference type="AlphaFoldDB" id="A0AAN8QVF1"/>
<sequence>MLERSAEDNGMEDFRRVAFRRKPRTSVESDMEPEKCSAHPSTGSSTGPSIVQLVEREGAREEGVFRATIHVQEVWPQRQCQMLFPCLSGSLALYSSFCPSLPACKPSDLPQWSALPTGQGDRMDCLASGYRRSRSLRRRISSGR</sequence>
<name>A0AAN8QVF1_9TELE</name>
<keyword evidence="3" id="KW-1185">Reference proteome</keyword>
<organism evidence="2 3">
    <name type="scientific">Coregonus suidteri</name>
    <dbReference type="NCBI Taxonomy" id="861788"/>
    <lineage>
        <taxon>Eukaryota</taxon>
        <taxon>Metazoa</taxon>
        <taxon>Chordata</taxon>
        <taxon>Craniata</taxon>
        <taxon>Vertebrata</taxon>
        <taxon>Euteleostomi</taxon>
        <taxon>Actinopterygii</taxon>
        <taxon>Neopterygii</taxon>
        <taxon>Teleostei</taxon>
        <taxon>Protacanthopterygii</taxon>
        <taxon>Salmoniformes</taxon>
        <taxon>Salmonidae</taxon>
        <taxon>Coregoninae</taxon>
        <taxon>Coregonus</taxon>
    </lineage>
</organism>
<feature type="region of interest" description="Disordered" evidence="1">
    <location>
        <begin position="1"/>
        <end position="49"/>
    </location>
</feature>
<dbReference type="EMBL" id="JAGTTL010000009">
    <property type="protein sequence ID" value="KAK6318020.1"/>
    <property type="molecule type" value="Genomic_DNA"/>
</dbReference>
<feature type="compositionally biased region" description="Polar residues" evidence="1">
    <location>
        <begin position="39"/>
        <end position="49"/>
    </location>
</feature>
<evidence type="ECO:0000313" key="3">
    <source>
        <dbReference type="Proteomes" id="UP001356427"/>
    </source>
</evidence>
<evidence type="ECO:0000313" key="2">
    <source>
        <dbReference type="EMBL" id="KAK6318020.1"/>
    </source>
</evidence>
<dbReference type="Proteomes" id="UP001356427">
    <property type="component" value="Unassembled WGS sequence"/>
</dbReference>
<proteinExistence type="predicted"/>